<evidence type="ECO:0000256" key="1">
    <source>
        <dbReference type="SAM" id="Phobius"/>
    </source>
</evidence>
<keyword evidence="1" id="KW-0472">Membrane</keyword>
<keyword evidence="1" id="KW-0812">Transmembrane</keyword>
<accession>A0A1X7IMS3</accession>
<protein>
    <submittedName>
        <fullName evidence="2">Uncharacterized protein</fullName>
    </submittedName>
</protein>
<feature type="transmembrane region" description="Helical" evidence="1">
    <location>
        <begin position="161"/>
        <end position="184"/>
    </location>
</feature>
<dbReference type="OrthoDB" id="5114831at2"/>
<feature type="transmembrane region" description="Helical" evidence="1">
    <location>
        <begin position="63"/>
        <end position="85"/>
    </location>
</feature>
<dbReference type="STRING" id="150121.SAMN06296010_0691"/>
<organism evidence="2 3">
    <name type="scientific">Agreia pratensis</name>
    <dbReference type="NCBI Taxonomy" id="150121"/>
    <lineage>
        <taxon>Bacteria</taxon>
        <taxon>Bacillati</taxon>
        <taxon>Actinomycetota</taxon>
        <taxon>Actinomycetes</taxon>
        <taxon>Micrococcales</taxon>
        <taxon>Microbacteriaceae</taxon>
        <taxon>Agreia</taxon>
    </lineage>
</organism>
<dbReference type="RefSeq" id="WP_085482929.1">
    <property type="nucleotide sequence ID" value="NZ_FXAY01000001.1"/>
</dbReference>
<gene>
    <name evidence="2" type="ORF">SAMN06296010_0691</name>
</gene>
<keyword evidence="1" id="KW-1133">Transmembrane helix</keyword>
<dbReference type="EMBL" id="FXAY01000001">
    <property type="protein sequence ID" value="SMG16295.1"/>
    <property type="molecule type" value="Genomic_DNA"/>
</dbReference>
<reference evidence="3" key="1">
    <citation type="submission" date="2017-04" db="EMBL/GenBank/DDBJ databases">
        <authorList>
            <person name="Varghese N."/>
            <person name="Submissions S."/>
        </authorList>
    </citation>
    <scope>NUCLEOTIDE SEQUENCE [LARGE SCALE GENOMIC DNA]</scope>
    <source>
        <strain evidence="3">VKM Ac-2510</strain>
    </source>
</reference>
<name>A0A1X7IMS3_9MICO</name>
<feature type="transmembrane region" description="Helical" evidence="1">
    <location>
        <begin position="32"/>
        <end position="51"/>
    </location>
</feature>
<feature type="transmembrane region" description="Helical" evidence="1">
    <location>
        <begin position="7"/>
        <end position="26"/>
    </location>
</feature>
<dbReference type="Proteomes" id="UP000193244">
    <property type="component" value="Unassembled WGS sequence"/>
</dbReference>
<sequence length="198" mass="20614">MTDVRSRAWLWGGIALIASAIVQFALPSTLRGSSLIGALLIAAGLMLFAFGGGVRRNIFGGHVLGAVGAVLLAVLLITTNIVNLFPDFGGPAWNQEWVGSVVGFARLALSIIVVVQVGRSSELSSPWRWAPVWAVLAQEFSWVIFQVGLINAGNTANGPGLWVTSFSAVVAASVPIFIGVLAIVTSVARQPTAQPAPA</sequence>
<feature type="transmembrane region" description="Helical" evidence="1">
    <location>
        <begin position="97"/>
        <end position="117"/>
    </location>
</feature>
<proteinExistence type="predicted"/>
<dbReference type="AlphaFoldDB" id="A0A1X7IMS3"/>
<feature type="transmembrane region" description="Helical" evidence="1">
    <location>
        <begin position="129"/>
        <end position="149"/>
    </location>
</feature>
<evidence type="ECO:0000313" key="3">
    <source>
        <dbReference type="Proteomes" id="UP000193244"/>
    </source>
</evidence>
<evidence type="ECO:0000313" key="2">
    <source>
        <dbReference type="EMBL" id="SMG16295.1"/>
    </source>
</evidence>
<keyword evidence="3" id="KW-1185">Reference proteome</keyword>